<name>A0ABP6TI83_9ACTN</name>
<evidence type="ECO:0000313" key="1">
    <source>
        <dbReference type="EMBL" id="GAA3494221.1"/>
    </source>
</evidence>
<accession>A0ABP6TI83</accession>
<protein>
    <recommendedName>
        <fullName evidence="3">Tc1-like transposase DDE domain-containing protein</fullName>
    </recommendedName>
</protein>
<evidence type="ECO:0008006" key="3">
    <source>
        <dbReference type="Google" id="ProtNLM"/>
    </source>
</evidence>
<dbReference type="EMBL" id="BAAAXF010000014">
    <property type="protein sequence ID" value="GAA3494221.1"/>
    <property type="molecule type" value="Genomic_DNA"/>
</dbReference>
<keyword evidence="2" id="KW-1185">Reference proteome</keyword>
<evidence type="ECO:0000313" key="2">
    <source>
        <dbReference type="Proteomes" id="UP001501455"/>
    </source>
</evidence>
<organism evidence="1 2">
    <name type="scientific">Streptomyces prasinosporus</name>
    <dbReference type="NCBI Taxonomy" id="68256"/>
    <lineage>
        <taxon>Bacteria</taxon>
        <taxon>Bacillati</taxon>
        <taxon>Actinomycetota</taxon>
        <taxon>Actinomycetes</taxon>
        <taxon>Kitasatosporales</taxon>
        <taxon>Streptomycetaceae</taxon>
        <taxon>Streptomyces</taxon>
        <taxon>Streptomyces albogriseolus group</taxon>
    </lineage>
</organism>
<dbReference type="Proteomes" id="UP001501455">
    <property type="component" value="Unassembled WGS sequence"/>
</dbReference>
<sequence>MPGPTDAEAFPGKDYRDLIETAHQQLGGPIVLVRDNLNTHLTAGMRRCIDDRDCRVPGPLEPSHERWQRLGGDAEELVEIGALCG</sequence>
<reference evidence="2" key="1">
    <citation type="journal article" date="2019" name="Int. J. Syst. Evol. Microbiol.">
        <title>The Global Catalogue of Microorganisms (GCM) 10K type strain sequencing project: providing services to taxonomists for standard genome sequencing and annotation.</title>
        <authorList>
            <consortium name="The Broad Institute Genomics Platform"/>
            <consortium name="The Broad Institute Genome Sequencing Center for Infectious Disease"/>
            <person name="Wu L."/>
            <person name="Ma J."/>
        </authorList>
    </citation>
    <scope>NUCLEOTIDE SEQUENCE [LARGE SCALE GENOMIC DNA]</scope>
    <source>
        <strain evidence="2">JCM 4816</strain>
    </source>
</reference>
<comment type="caution">
    <text evidence="1">The sequence shown here is derived from an EMBL/GenBank/DDBJ whole genome shotgun (WGS) entry which is preliminary data.</text>
</comment>
<gene>
    <name evidence="1" type="ORF">GCM10019016_013200</name>
</gene>
<proteinExistence type="predicted"/>